<evidence type="ECO:0000313" key="2">
    <source>
        <dbReference type="EMBL" id="KAG2592888.1"/>
    </source>
</evidence>
<feature type="domain" description="Reverse transcriptase zinc-binding" evidence="1">
    <location>
        <begin position="99"/>
        <end position="144"/>
    </location>
</feature>
<dbReference type="Pfam" id="PF13966">
    <property type="entry name" value="zf-RVT"/>
    <property type="match status" value="1"/>
</dbReference>
<dbReference type="InterPro" id="IPR026960">
    <property type="entry name" value="RVT-Znf"/>
</dbReference>
<reference evidence="2" key="1">
    <citation type="submission" date="2020-05" db="EMBL/GenBank/DDBJ databases">
        <title>WGS assembly of Panicum virgatum.</title>
        <authorList>
            <person name="Lovell J.T."/>
            <person name="Jenkins J."/>
            <person name="Shu S."/>
            <person name="Juenger T.E."/>
            <person name="Schmutz J."/>
        </authorList>
    </citation>
    <scope>NUCLEOTIDE SEQUENCE</scope>
    <source>
        <strain evidence="2">AP13</strain>
    </source>
</reference>
<organism evidence="2 3">
    <name type="scientific">Panicum virgatum</name>
    <name type="common">Blackwell switchgrass</name>
    <dbReference type="NCBI Taxonomy" id="38727"/>
    <lineage>
        <taxon>Eukaryota</taxon>
        <taxon>Viridiplantae</taxon>
        <taxon>Streptophyta</taxon>
        <taxon>Embryophyta</taxon>
        <taxon>Tracheophyta</taxon>
        <taxon>Spermatophyta</taxon>
        <taxon>Magnoliopsida</taxon>
        <taxon>Liliopsida</taxon>
        <taxon>Poales</taxon>
        <taxon>Poaceae</taxon>
        <taxon>PACMAD clade</taxon>
        <taxon>Panicoideae</taxon>
        <taxon>Panicodae</taxon>
        <taxon>Paniceae</taxon>
        <taxon>Panicinae</taxon>
        <taxon>Panicum</taxon>
        <taxon>Panicum sect. Hiantes</taxon>
    </lineage>
</organism>
<comment type="caution">
    <text evidence="2">The sequence shown here is derived from an EMBL/GenBank/DDBJ whole genome shotgun (WGS) entry which is preliminary data.</text>
</comment>
<evidence type="ECO:0000259" key="1">
    <source>
        <dbReference type="Pfam" id="PF13966"/>
    </source>
</evidence>
<sequence length="223" mass="25840">MEIPCDEIDRQLFNASTTITIGDGSKAHFWQSAWLEGQAPKDLAPNLFASSKKKRLSVRVAIQDNSWVRNIRIPLLTSQQHFVEFVNLWTRLQSVELPYQNRLWTADRLERRGWPNQKKCPLCRHTDESALYLFVQCRYTGRLWTELGASVPAAAANMASWDTSATMRSLLLLISWEIWNERNGRIFRHKESSLLTLLAKIKEEARAWRLARAKCLSELWPGD</sequence>
<dbReference type="AlphaFoldDB" id="A0A8T0S706"/>
<proteinExistence type="predicted"/>
<protein>
    <recommendedName>
        <fullName evidence="1">Reverse transcriptase zinc-binding domain-containing protein</fullName>
    </recommendedName>
</protein>
<gene>
    <name evidence="2" type="ORF">PVAP13_5NG584850</name>
</gene>
<dbReference type="EMBL" id="CM029046">
    <property type="protein sequence ID" value="KAG2592888.1"/>
    <property type="molecule type" value="Genomic_DNA"/>
</dbReference>
<name>A0A8T0S706_PANVG</name>
<dbReference type="Proteomes" id="UP000823388">
    <property type="component" value="Chromosome 5N"/>
</dbReference>
<evidence type="ECO:0000313" key="3">
    <source>
        <dbReference type="Proteomes" id="UP000823388"/>
    </source>
</evidence>
<accession>A0A8T0S706</accession>
<keyword evidence="3" id="KW-1185">Reference proteome</keyword>